<feature type="compositionally biased region" description="Basic and acidic residues" evidence="6">
    <location>
        <begin position="194"/>
        <end position="226"/>
    </location>
</feature>
<dbReference type="InterPro" id="IPR009145">
    <property type="entry name" value="U2AF_small"/>
</dbReference>
<dbReference type="PANTHER" id="PTHR12620">
    <property type="entry name" value="U2 SNRNP AUXILIARY FACTOR, SMALL SUBUNIT"/>
    <property type="match status" value="1"/>
</dbReference>
<accession>A0AAV6JS65</accession>
<feature type="zinc finger region" description="C3H1-type" evidence="5">
    <location>
        <begin position="137"/>
        <end position="164"/>
    </location>
</feature>
<comment type="caution">
    <text evidence="8">The sequence shown here is derived from an EMBL/GenBank/DDBJ whole genome shotgun (WGS) entry which is preliminary data.</text>
</comment>
<evidence type="ECO:0000256" key="3">
    <source>
        <dbReference type="ARBA" id="ARBA00022771"/>
    </source>
</evidence>
<evidence type="ECO:0000313" key="8">
    <source>
        <dbReference type="EMBL" id="KAG5542684.1"/>
    </source>
</evidence>
<evidence type="ECO:0000256" key="4">
    <source>
        <dbReference type="ARBA" id="ARBA00022833"/>
    </source>
</evidence>
<evidence type="ECO:0000256" key="1">
    <source>
        <dbReference type="ARBA" id="ARBA00022723"/>
    </source>
</evidence>
<gene>
    <name evidence="8" type="ORF">RHGRI_015721</name>
</gene>
<sequence length="261" mass="29819">MPNAKWRSTWLPSSAPRKTALTALLLQDRRLLPRRSLLSPSQLPHHFPHTPPLQHVPPPRHDHPKRRRPSTPATSRTTSRTSTRTFSKNSTTTATSRPSTSTFSSRGKIRPPLLCRLSKAASTPVALSLLISPRLTDFREATCRQYEENNCNRGGHYNFMHVKMIARDLRRKLYGRYRGYKGSRSRSRSVSLGYRRDYDRRDRDRDHGDYRGSGRRSGDRHGRYDSDGGGGGGGGRRRHNSLRLSRSPGREGSEERRARIE</sequence>
<keyword evidence="3 5" id="KW-0863">Zinc-finger</keyword>
<feature type="domain" description="C3H1-type" evidence="7">
    <location>
        <begin position="137"/>
        <end position="164"/>
    </location>
</feature>
<feature type="region of interest" description="Disordered" evidence="6">
    <location>
        <begin position="180"/>
        <end position="261"/>
    </location>
</feature>
<dbReference type="GO" id="GO:0008270">
    <property type="term" value="F:zinc ion binding"/>
    <property type="evidence" value="ECO:0007669"/>
    <property type="project" value="UniProtKB-KW"/>
</dbReference>
<keyword evidence="1 5" id="KW-0479">Metal-binding</keyword>
<evidence type="ECO:0000256" key="6">
    <source>
        <dbReference type="SAM" id="MobiDB-lite"/>
    </source>
</evidence>
<feature type="region of interest" description="Disordered" evidence="6">
    <location>
        <begin position="39"/>
        <end position="108"/>
    </location>
</feature>
<dbReference type="PROSITE" id="PS50103">
    <property type="entry name" value="ZF_C3H1"/>
    <property type="match status" value="1"/>
</dbReference>
<dbReference type="EMBL" id="JACTNZ010000006">
    <property type="protein sequence ID" value="KAG5542684.1"/>
    <property type="molecule type" value="Genomic_DNA"/>
</dbReference>
<dbReference type="GO" id="GO:0003723">
    <property type="term" value="F:RNA binding"/>
    <property type="evidence" value="ECO:0007669"/>
    <property type="project" value="InterPro"/>
</dbReference>
<keyword evidence="9" id="KW-1185">Reference proteome</keyword>
<proteinExistence type="predicted"/>
<evidence type="ECO:0000256" key="5">
    <source>
        <dbReference type="PROSITE-ProRule" id="PRU00723"/>
    </source>
</evidence>
<keyword evidence="4 5" id="KW-0862">Zinc</keyword>
<feature type="compositionally biased region" description="Low complexity" evidence="6">
    <location>
        <begin position="70"/>
        <end position="105"/>
    </location>
</feature>
<dbReference type="AlphaFoldDB" id="A0AAV6JS65"/>
<dbReference type="Proteomes" id="UP000823749">
    <property type="component" value="Chromosome 6"/>
</dbReference>
<dbReference type="GO" id="GO:0000398">
    <property type="term" value="P:mRNA splicing, via spliceosome"/>
    <property type="evidence" value="ECO:0007669"/>
    <property type="project" value="InterPro"/>
</dbReference>
<dbReference type="InterPro" id="IPR000571">
    <property type="entry name" value="Znf_CCCH"/>
</dbReference>
<dbReference type="GO" id="GO:0089701">
    <property type="term" value="C:U2AF complex"/>
    <property type="evidence" value="ECO:0007669"/>
    <property type="project" value="InterPro"/>
</dbReference>
<evidence type="ECO:0000259" key="7">
    <source>
        <dbReference type="PROSITE" id="PS50103"/>
    </source>
</evidence>
<keyword evidence="2" id="KW-0677">Repeat</keyword>
<evidence type="ECO:0000256" key="2">
    <source>
        <dbReference type="ARBA" id="ARBA00022737"/>
    </source>
</evidence>
<evidence type="ECO:0000313" key="9">
    <source>
        <dbReference type="Proteomes" id="UP000823749"/>
    </source>
</evidence>
<protein>
    <recommendedName>
        <fullName evidence="7">C3H1-type domain-containing protein</fullName>
    </recommendedName>
</protein>
<feature type="compositionally biased region" description="Basic and acidic residues" evidence="6">
    <location>
        <begin position="248"/>
        <end position="261"/>
    </location>
</feature>
<reference evidence="8 9" key="1">
    <citation type="submission" date="2020-08" db="EMBL/GenBank/DDBJ databases">
        <title>Plant Genome Project.</title>
        <authorList>
            <person name="Zhang R.-G."/>
        </authorList>
    </citation>
    <scope>NUCLEOTIDE SEQUENCE [LARGE SCALE GENOMIC DNA]</scope>
    <source>
        <strain evidence="8">WSP0</strain>
        <tissue evidence="8">Leaf</tissue>
    </source>
</reference>
<name>A0AAV6JS65_9ERIC</name>
<organism evidence="8 9">
    <name type="scientific">Rhododendron griersonianum</name>
    <dbReference type="NCBI Taxonomy" id="479676"/>
    <lineage>
        <taxon>Eukaryota</taxon>
        <taxon>Viridiplantae</taxon>
        <taxon>Streptophyta</taxon>
        <taxon>Embryophyta</taxon>
        <taxon>Tracheophyta</taxon>
        <taxon>Spermatophyta</taxon>
        <taxon>Magnoliopsida</taxon>
        <taxon>eudicotyledons</taxon>
        <taxon>Gunneridae</taxon>
        <taxon>Pentapetalae</taxon>
        <taxon>asterids</taxon>
        <taxon>Ericales</taxon>
        <taxon>Ericaceae</taxon>
        <taxon>Ericoideae</taxon>
        <taxon>Rhodoreae</taxon>
        <taxon>Rhododendron</taxon>
    </lineage>
</organism>